<comment type="subcellular location">
    <subcellularLocation>
        <location evidence="1">Nucleus</location>
    </subcellularLocation>
</comment>
<evidence type="ECO:0000256" key="3">
    <source>
        <dbReference type="ARBA" id="ARBA00023242"/>
    </source>
</evidence>
<evidence type="ECO:0000256" key="1">
    <source>
        <dbReference type="ARBA" id="ARBA00004123"/>
    </source>
</evidence>
<evidence type="ECO:0000256" key="4">
    <source>
        <dbReference type="SAM" id="MobiDB-lite"/>
    </source>
</evidence>
<dbReference type="PANTHER" id="PTHR48287:SF1">
    <property type="entry name" value="ARM REPEAT SUPERFAMILY PROTEIN"/>
    <property type="match status" value="1"/>
</dbReference>
<sequence>MSDAVPADNGSGESLSTSLAKLRRLTSSAQAHQAKPAQLLEAIESTLNSTVLSSSSSSSSLVSSGPSPTAYFVALLQCLEKACADEVPARPATSKRGADEEMAESENMGQGALIPATLYLLALVVPEAPAKVVASKIDPLMSHVLELFETAMPHPPALRSLIQISTSTILASTSSQLNSSPLLKKAWSYILELNLDPRPKVRHLAQEGLRKVLTTPIPPKMIAGNHPYTGRARDWMLSALDEESRGEAKGKKARFDGGDEGKKVIWLVQGLRGWVSVWGDEHLSTLCDRLLSLPPLPHLTQQIYDLLALLLRPPPNNPAAQSSISSLPTILESLLASPPNVKLSSTDVPSYLSAITSVLIKLSFQDPLSLAVYLVRALNLFMSILLDPKASKEITKAASEAIGSQGLARYCLTDDAILAAVTYHRQHGDGSSGRKKSKTPFLAKMIETVESAMTSHPLHLGDLLPIITALVSRLRLRMAAASPMVDQTGTGRTAAAELLLPLVVTVADLRVNPGFGDKEKLDDLLGMCFEVMGVEEVLAVLPLNIEPDASGSAPQPGRAHLLPLIKARTTNDSLAYFTSYFRPLSERLFSRKVAAEDGDRSGEAKIWETLVVQIWNCFPGFCETPRDLKEGLTTPFLTLLTNLLYTQPLLLTPLIRALSLLISSTERLASSATPAEELRKQFGLDQAGAQGNLNYLKSLTKDMVSVLLNVFSKLPRDQRGPVGDVIGLWVGIMEEADLVNTFKTVTSHLSSNLDNSFPQSEGGSPVSHTMLDLLIVFTPFLASAQSSTLFNASASKVMLEHQDATVQKKTYRLLNRLIDSGKVGEDQDLAKLVEAIRETEGSVGPGTQRDRLQLISTIVHHLGPSQLHLVPELLSEAVLGTKEINERARDAGFDLLVVMAHKMSLGGTISRQAGVDLEADDEMDVAVETLAHETVHASVEEFITMVAAGLTSSTPHMISASINALSRLVFEYHPQVSTTTLSELVSTTAVFLQSKNREIVKSALGFIKLLTITLPPNLIVPHLPTLVPALLGWVHDHKNHFKQKTIHIFERMIRKFGYDAVYKCAPEGGERKVLEGIKKRKDKAKRKKAKGAAEEVSQAPRTTAGNAFEDVLYNSDSESESAASDDDEPVRKPSGKQQLKSAMKKKPAPGQGYIRAEGDQPLDLLSRSIAGGVSKNMAKGQKRQPGQDASHFKTDKSGRLVIQDSDSDGSNAGDADEAGAGRAFLAAQRGVDGQTRTASGSIKFARGTKRAKGEDAMDMDDERPAAGGQAGRREQVMEKRKKMAKVRLGDEFRAKRGGGDIKRLGGPDPYSYVSLGQANARKGGNRVNLTNKKKGSRR</sequence>
<dbReference type="EMBL" id="NBSH01000006">
    <property type="protein sequence ID" value="ORX37048.1"/>
    <property type="molecule type" value="Genomic_DNA"/>
</dbReference>
<accession>A0A1Y1UG94</accession>
<evidence type="ECO:0000259" key="5">
    <source>
        <dbReference type="Pfam" id="PF08161"/>
    </source>
</evidence>
<dbReference type="Proteomes" id="UP000193218">
    <property type="component" value="Unassembled WGS sequence"/>
</dbReference>
<dbReference type="InterPro" id="IPR057860">
    <property type="entry name" value="HEAT_RRP12_N"/>
</dbReference>
<keyword evidence="7" id="KW-0689">Ribosomal protein</keyword>
<feature type="region of interest" description="Disordered" evidence="4">
    <location>
        <begin position="1079"/>
        <end position="1338"/>
    </location>
</feature>
<dbReference type="PANTHER" id="PTHR48287">
    <property type="entry name" value="ARM REPEAT SUPERFAMILY PROTEIN"/>
    <property type="match status" value="1"/>
</dbReference>
<comment type="caution">
    <text evidence="7">The sequence shown here is derived from an EMBL/GenBank/DDBJ whole genome shotgun (WGS) entry which is preliminary data.</text>
</comment>
<dbReference type="Pfam" id="PF25772">
    <property type="entry name" value="HEAT_RRP12_N"/>
    <property type="match status" value="1"/>
</dbReference>
<feature type="compositionally biased region" description="Basic residues" evidence="4">
    <location>
        <begin position="1079"/>
        <end position="1090"/>
    </location>
</feature>
<feature type="compositionally biased region" description="Low complexity" evidence="4">
    <location>
        <begin position="1208"/>
        <end position="1223"/>
    </location>
</feature>
<keyword evidence="7" id="KW-0687">Ribonucleoprotein</keyword>
<feature type="region of interest" description="Disordered" evidence="4">
    <location>
        <begin position="87"/>
        <end position="106"/>
    </location>
</feature>
<dbReference type="SUPFAM" id="SSF48371">
    <property type="entry name" value="ARM repeat"/>
    <property type="match status" value="2"/>
</dbReference>
<dbReference type="OrthoDB" id="2192888at2759"/>
<dbReference type="InterPro" id="IPR011989">
    <property type="entry name" value="ARM-like"/>
</dbReference>
<dbReference type="InParanoid" id="A0A1Y1UG94"/>
<evidence type="ECO:0000259" key="6">
    <source>
        <dbReference type="Pfam" id="PF25772"/>
    </source>
</evidence>
<reference evidence="7 8" key="1">
    <citation type="submission" date="2017-03" db="EMBL/GenBank/DDBJ databases">
        <title>Widespread Adenine N6-methylation of Active Genes in Fungi.</title>
        <authorList>
            <consortium name="DOE Joint Genome Institute"/>
            <person name="Mondo S.J."/>
            <person name="Dannebaum R.O."/>
            <person name="Kuo R.C."/>
            <person name="Louie K.B."/>
            <person name="Bewick A.J."/>
            <person name="Labutti K."/>
            <person name="Haridas S."/>
            <person name="Kuo A."/>
            <person name="Salamov A."/>
            <person name="Ahrendt S.R."/>
            <person name="Lau R."/>
            <person name="Bowen B.P."/>
            <person name="Lipzen A."/>
            <person name="Sullivan W."/>
            <person name="Andreopoulos W.B."/>
            <person name="Clum A."/>
            <person name="Lindquist E."/>
            <person name="Daum C."/>
            <person name="Northen T.R."/>
            <person name="Ramamoorthy G."/>
            <person name="Schmitz R.J."/>
            <person name="Gryganskyi A."/>
            <person name="Culley D."/>
            <person name="Magnuson J."/>
            <person name="James T.Y."/>
            <person name="O'Malley M.A."/>
            <person name="Stajich J.E."/>
            <person name="Spatafora J.W."/>
            <person name="Visel A."/>
            <person name="Grigoriev I.V."/>
        </authorList>
    </citation>
    <scope>NUCLEOTIDE SEQUENCE [LARGE SCALE GENOMIC DNA]</scope>
    <source>
        <strain evidence="7 8">NRRL Y-17943</strain>
    </source>
</reference>
<evidence type="ECO:0000313" key="7">
    <source>
        <dbReference type="EMBL" id="ORX37048.1"/>
    </source>
</evidence>
<dbReference type="FunCoup" id="A0A1Y1UG94">
    <property type="interactions" value="334"/>
</dbReference>
<dbReference type="GeneID" id="33555208"/>
<dbReference type="RefSeq" id="XP_021871086.1">
    <property type="nucleotide sequence ID" value="XM_022013400.1"/>
</dbReference>
<feature type="compositionally biased region" description="Acidic residues" evidence="4">
    <location>
        <begin position="1117"/>
        <end position="1128"/>
    </location>
</feature>
<dbReference type="InterPro" id="IPR052087">
    <property type="entry name" value="RRP12"/>
</dbReference>
<feature type="compositionally biased region" description="Basic and acidic residues" evidence="4">
    <location>
        <begin position="1287"/>
        <end position="1305"/>
    </location>
</feature>
<keyword evidence="8" id="KW-1185">Reference proteome</keyword>
<feature type="domain" description="RRP12 N-terminal HEAT" evidence="6">
    <location>
        <begin position="66"/>
        <end position="311"/>
    </location>
</feature>
<gene>
    <name evidence="7" type="ORF">BD324DRAFT_579670</name>
</gene>
<feature type="domain" description="RRP12 HEAT" evidence="5">
    <location>
        <begin position="391"/>
        <end position="713"/>
    </location>
</feature>
<evidence type="ECO:0000256" key="2">
    <source>
        <dbReference type="ARBA" id="ARBA00007690"/>
    </source>
</evidence>
<name>A0A1Y1UG94_9TREE</name>
<proteinExistence type="inferred from homology"/>
<organism evidence="7 8">
    <name type="scientific">Kockovaella imperatae</name>
    <dbReference type="NCBI Taxonomy" id="4999"/>
    <lineage>
        <taxon>Eukaryota</taxon>
        <taxon>Fungi</taxon>
        <taxon>Dikarya</taxon>
        <taxon>Basidiomycota</taxon>
        <taxon>Agaricomycotina</taxon>
        <taxon>Tremellomycetes</taxon>
        <taxon>Tremellales</taxon>
        <taxon>Cuniculitremaceae</taxon>
        <taxon>Kockovaella</taxon>
    </lineage>
</organism>
<keyword evidence="3" id="KW-0539">Nucleus</keyword>
<dbReference type="Pfam" id="PF08161">
    <property type="entry name" value="RRP12_HEAT"/>
    <property type="match status" value="1"/>
</dbReference>
<dbReference type="InterPro" id="IPR012978">
    <property type="entry name" value="HEAT_RRP12"/>
</dbReference>
<dbReference type="GO" id="GO:0005634">
    <property type="term" value="C:nucleus"/>
    <property type="evidence" value="ECO:0007669"/>
    <property type="project" value="UniProtKB-SubCell"/>
</dbReference>
<comment type="similarity">
    <text evidence="2">Belongs to the RRP12 family.</text>
</comment>
<protein>
    <submittedName>
        <fullName evidence="7">Putative ribosomal protein</fullName>
    </submittedName>
</protein>
<dbReference type="Gene3D" id="1.25.10.10">
    <property type="entry name" value="Leucine-rich Repeat Variant"/>
    <property type="match status" value="1"/>
</dbReference>
<dbReference type="STRING" id="4999.A0A1Y1UG94"/>
<dbReference type="GO" id="GO:0005840">
    <property type="term" value="C:ribosome"/>
    <property type="evidence" value="ECO:0007669"/>
    <property type="project" value="UniProtKB-KW"/>
</dbReference>
<dbReference type="InterPro" id="IPR016024">
    <property type="entry name" value="ARM-type_fold"/>
</dbReference>
<evidence type="ECO:0000313" key="8">
    <source>
        <dbReference type="Proteomes" id="UP000193218"/>
    </source>
</evidence>